<evidence type="ECO:0000313" key="2">
    <source>
        <dbReference type="Proteomes" id="UP001055811"/>
    </source>
</evidence>
<reference evidence="2" key="1">
    <citation type="journal article" date="2022" name="Mol. Ecol. Resour.">
        <title>The genomes of chicory, endive, great burdock and yacon provide insights into Asteraceae palaeo-polyploidization history and plant inulin production.</title>
        <authorList>
            <person name="Fan W."/>
            <person name="Wang S."/>
            <person name="Wang H."/>
            <person name="Wang A."/>
            <person name="Jiang F."/>
            <person name="Liu H."/>
            <person name="Zhao H."/>
            <person name="Xu D."/>
            <person name="Zhang Y."/>
        </authorList>
    </citation>
    <scope>NUCLEOTIDE SEQUENCE [LARGE SCALE GENOMIC DNA]</scope>
    <source>
        <strain evidence="2">cv. Punajuju</strain>
    </source>
</reference>
<gene>
    <name evidence="1" type="ORF">L2E82_14735</name>
</gene>
<reference evidence="1 2" key="2">
    <citation type="journal article" date="2022" name="Mol. Ecol. Resour.">
        <title>The genomes of chicory, endive, great burdock and yacon provide insights into Asteraceae paleo-polyploidization history and plant inulin production.</title>
        <authorList>
            <person name="Fan W."/>
            <person name="Wang S."/>
            <person name="Wang H."/>
            <person name="Wang A."/>
            <person name="Jiang F."/>
            <person name="Liu H."/>
            <person name="Zhao H."/>
            <person name="Xu D."/>
            <person name="Zhang Y."/>
        </authorList>
    </citation>
    <scope>NUCLEOTIDE SEQUENCE [LARGE SCALE GENOMIC DNA]</scope>
    <source>
        <strain evidence="2">cv. Punajuju</strain>
        <tissue evidence="1">Leaves</tissue>
    </source>
</reference>
<proteinExistence type="predicted"/>
<name>A0ACB9F0W5_CICIN</name>
<protein>
    <submittedName>
        <fullName evidence="1">Uncharacterized protein</fullName>
    </submittedName>
</protein>
<sequence length="563" mass="61775">MFSHFNILPSLNLQSRRFTLQGKHSILFGTPTLQNDRIINFRQPSAGIRFFVQVRVSVGCLIMTGIKSLFTKSSRPVHAICLVRNRFLNQAHTTVRPCSTCIGRNYSTTRRTTNNNVEIISPKFSNLHRWSVSPLLGTSHLLNHRLYSSSNTKDVAASSSTGSEVSDTSGIDTNDLLHKVKEVWASSVNVASQTGEKAKEALGEVTPHVEQLLDTHPYLRDVIVPVGGTIMGTIIAWAILPRIFRRFHKYSTQGPSTILPVGSFWDAVPYEKSFWGALEVPMRSLITFMAFSQIGMMVAPTTIASQYIAPAWRGAVIISLVWFLHRWKTNVITRALVMKTVEGVDRDKLLTLDKISSVGLFVLGGMALAEACGVAVQSILTVGGIGGVATAFAARDILGNVLSGLSVQLSQPFSIGDTIKAGSVEGQVIEMGLTTTSLLSAEKFPIVVPNSLFSSQAIVNKSRAGWRAMVSKIPVQIDEFEKIPAISEEIKNMMKSNSNVFLEKEQPYCYLSRVERSFAELSLGCNLKQMSKDKLFSAEQDVVLQSVQIIKKHGATLASTWGP</sequence>
<accession>A0ACB9F0W5</accession>
<keyword evidence="2" id="KW-1185">Reference proteome</keyword>
<dbReference type="EMBL" id="CM042011">
    <property type="protein sequence ID" value="KAI3764722.1"/>
    <property type="molecule type" value="Genomic_DNA"/>
</dbReference>
<organism evidence="1 2">
    <name type="scientific">Cichorium intybus</name>
    <name type="common">Chicory</name>
    <dbReference type="NCBI Taxonomy" id="13427"/>
    <lineage>
        <taxon>Eukaryota</taxon>
        <taxon>Viridiplantae</taxon>
        <taxon>Streptophyta</taxon>
        <taxon>Embryophyta</taxon>
        <taxon>Tracheophyta</taxon>
        <taxon>Spermatophyta</taxon>
        <taxon>Magnoliopsida</taxon>
        <taxon>eudicotyledons</taxon>
        <taxon>Gunneridae</taxon>
        <taxon>Pentapetalae</taxon>
        <taxon>asterids</taxon>
        <taxon>campanulids</taxon>
        <taxon>Asterales</taxon>
        <taxon>Asteraceae</taxon>
        <taxon>Cichorioideae</taxon>
        <taxon>Cichorieae</taxon>
        <taxon>Cichoriinae</taxon>
        <taxon>Cichorium</taxon>
    </lineage>
</organism>
<dbReference type="Proteomes" id="UP001055811">
    <property type="component" value="Linkage Group LG03"/>
</dbReference>
<comment type="caution">
    <text evidence="1">The sequence shown here is derived from an EMBL/GenBank/DDBJ whole genome shotgun (WGS) entry which is preliminary data.</text>
</comment>
<evidence type="ECO:0000313" key="1">
    <source>
        <dbReference type="EMBL" id="KAI3764722.1"/>
    </source>
</evidence>